<sequence length="163" mass="17263">MLRSRRSTILVGMAAGLLWAIVLVGGPQWAGLPYLPAALALPGAFLAPGLVLALMIGRLAQRRFFDDAIIDGQPFAPGSAADIDQRVLVNTVEQLVLALAIWPFAAVTLGGAVTIALGLGFALMRLLFWLGYHLSPPLRALGFAGTFYPSVLAGLWSLVAWLV</sequence>
<evidence type="ECO:0000256" key="3">
    <source>
        <dbReference type="ARBA" id="ARBA00022989"/>
    </source>
</evidence>
<accession>A0A6B2NW61</accession>
<feature type="transmembrane region" description="Helical" evidence="5">
    <location>
        <begin position="32"/>
        <end position="56"/>
    </location>
</feature>
<dbReference type="InterPro" id="IPR001129">
    <property type="entry name" value="Membr-assoc_MAPEG"/>
</dbReference>
<feature type="transmembrane region" description="Helical" evidence="5">
    <location>
        <begin position="7"/>
        <end position="26"/>
    </location>
</feature>
<evidence type="ECO:0000313" key="6">
    <source>
        <dbReference type="EMBL" id="NDW46887.1"/>
    </source>
</evidence>
<keyword evidence="4 5" id="KW-0472">Membrane</keyword>
<comment type="subcellular location">
    <subcellularLocation>
        <location evidence="1">Membrane</location>
    </subcellularLocation>
</comment>
<feature type="transmembrane region" description="Helical" evidence="5">
    <location>
        <begin position="95"/>
        <end position="128"/>
    </location>
</feature>
<dbReference type="Gene3D" id="1.20.120.550">
    <property type="entry name" value="Membrane associated eicosanoid/glutathione metabolism-like domain"/>
    <property type="match status" value="1"/>
</dbReference>
<feature type="transmembrane region" description="Helical" evidence="5">
    <location>
        <begin position="140"/>
        <end position="162"/>
    </location>
</feature>
<dbReference type="RefSeq" id="WP_164131907.1">
    <property type="nucleotide sequence ID" value="NZ_JAAGOX010000043.1"/>
</dbReference>
<evidence type="ECO:0000256" key="4">
    <source>
        <dbReference type="ARBA" id="ARBA00023136"/>
    </source>
</evidence>
<organism evidence="6">
    <name type="scientific">Ruegeria sp. PrR005</name>
    <dbReference type="NCBI Taxonomy" id="2706882"/>
    <lineage>
        <taxon>Bacteria</taxon>
        <taxon>Pseudomonadati</taxon>
        <taxon>Pseudomonadota</taxon>
        <taxon>Alphaproteobacteria</taxon>
        <taxon>Rhodobacterales</taxon>
        <taxon>Roseobacteraceae</taxon>
        <taxon>Ruegeria</taxon>
    </lineage>
</organism>
<evidence type="ECO:0000256" key="2">
    <source>
        <dbReference type="ARBA" id="ARBA00022692"/>
    </source>
</evidence>
<comment type="caution">
    <text evidence="6">The sequence shown here is derived from an EMBL/GenBank/DDBJ whole genome shotgun (WGS) entry which is preliminary data.</text>
</comment>
<dbReference type="GO" id="GO:0016020">
    <property type="term" value="C:membrane"/>
    <property type="evidence" value="ECO:0007669"/>
    <property type="project" value="UniProtKB-SubCell"/>
</dbReference>
<dbReference type="Pfam" id="PF01124">
    <property type="entry name" value="MAPEG"/>
    <property type="match status" value="1"/>
</dbReference>
<keyword evidence="2 5" id="KW-0812">Transmembrane</keyword>
<dbReference type="SUPFAM" id="SSF161084">
    <property type="entry name" value="MAPEG domain-like"/>
    <property type="match status" value="1"/>
</dbReference>
<evidence type="ECO:0000256" key="1">
    <source>
        <dbReference type="ARBA" id="ARBA00004370"/>
    </source>
</evidence>
<evidence type="ECO:0000256" key="5">
    <source>
        <dbReference type="SAM" id="Phobius"/>
    </source>
</evidence>
<dbReference type="AlphaFoldDB" id="A0A6B2NW61"/>
<dbReference type="EMBL" id="JAAGOX010000043">
    <property type="protein sequence ID" value="NDW46887.1"/>
    <property type="molecule type" value="Genomic_DNA"/>
</dbReference>
<gene>
    <name evidence="6" type="ORF">G0P99_18225</name>
</gene>
<protein>
    <submittedName>
        <fullName evidence="6">MAPEG family protein</fullName>
    </submittedName>
</protein>
<proteinExistence type="predicted"/>
<reference evidence="6" key="1">
    <citation type="submission" date="2020-02" db="EMBL/GenBank/DDBJ databases">
        <title>Delineation of the pyrene-degrading pathway in Roseobacter clade bacteria by genomic analysis.</title>
        <authorList>
            <person name="Zhou H."/>
            <person name="Wang H."/>
        </authorList>
    </citation>
    <scope>NUCLEOTIDE SEQUENCE</scope>
    <source>
        <strain evidence="6">PrR005</strain>
    </source>
</reference>
<dbReference type="InterPro" id="IPR023352">
    <property type="entry name" value="MAPEG-like_dom_sf"/>
</dbReference>
<name>A0A6B2NW61_9RHOB</name>
<keyword evidence="3 5" id="KW-1133">Transmembrane helix</keyword>